<keyword evidence="3" id="KW-0812">Transmembrane</keyword>
<dbReference type="GO" id="GO:0016020">
    <property type="term" value="C:membrane"/>
    <property type="evidence" value="ECO:0007669"/>
    <property type="project" value="UniProtKB-SubCell"/>
</dbReference>
<dbReference type="PANTHER" id="PTHR43341">
    <property type="entry name" value="AMINO ACID PERMEASE"/>
    <property type="match status" value="1"/>
</dbReference>
<dbReference type="STRING" id="106648.GCA_000753985_04045"/>
<dbReference type="InterPro" id="IPR004841">
    <property type="entry name" value="AA-permease/SLC12A_dom"/>
</dbReference>
<dbReference type="AlphaFoldDB" id="A0A0A8TKP9"/>
<keyword evidence="2" id="KW-0813">Transport</keyword>
<dbReference type="GeneID" id="69463866"/>
<accession>A0A0A8TKP9</accession>
<dbReference type="Pfam" id="PF00324">
    <property type="entry name" value="AA_permease"/>
    <property type="match status" value="1"/>
</dbReference>
<evidence type="ECO:0000256" key="2">
    <source>
        <dbReference type="ARBA" id="ARBA00022448"/>
    </source>
</evidence>
<organism evidence="7 8">
    <name type="scientific">Acinetobacter bereziniae</name>
    <name type="common">Acinetobacter genomosp. 10</name>
    <dbReference type="NCBI Taxonomy" id="106648"/>
    <lineage>
        <taxon>Bacteria</taxon>
        <taxon>Pseudomonadati</taxon>
        <taxon>Pseudomonadota</taxon>
        <taxon>Gammaproteobacteria</taxon>
        <taxon>Moraxellales</taxon>
        <taxon>Moraxellaceae</taxon>
        <taxon>Acinetobacter</taxon>
    </lineage>
</organism>
<evidence type="ECO:0000256" key="5">
    <source>
        <dbReference type="ARBA" id="ARBA00022989"/>
    </source>
</evidence>
<proteinExistence type="predicted"/>
<gene>
    <name evidence="7" type="ORF">I9054_004565</name>
</gene>
<keyword evidence="4" id="KW-0029">Amino-acid transport</keyword>
<evidence type="ECO:0000256" key="4">
    <source>
        <dbReference type="ARBA" id="ARBA00022970"/>
    </source>
</evidence>
<dbReference type="FunFam" id="1.20.1740.10:FF:000001">
    <property type="entry name" value="Amino acid permease"/>
    <property type="match status" value="1"/>
</dbReference>
<dbReference type="PROSITE" id="PS00218">
    <property type="entry name" value="AMINO_ACID_PERMEASE_1"/>
    <property type="match status" value="1"/>
</dbReference>
<keyword evidence="5" id="KW-1133">Transmembrane helix</keyword>
<evidence type="ECO:0000313" key="7">
    <source>
        <dbReference type="EMBL" id="UUN98733.1"/>
    </source>
</evidence>
<dbReference type="NCBIfam" id="NF008094">
    <property type="entry name" value="PRK10836.1"/>
    <property type="match status" value="1"/>
</dbReference>
<evidence type="ECO:0000256" key="1">
    <source>
        <dbReference type="ARBA" id="ARBA00004141"/>
    </source>
</evidence>
<dbReference type="EMBL" id="CP092085">
    <property type="protein sequence ID" value="UUN98733.1"/>
    <property type="molecule type" value="Genomic_DNA"/>
</dbReference>
<dbReference type="PANTHER" id="PTHR43341:SF1">
    <property type="entry name" value="GENERAL AMINO-ACID PERMEASE GAP1"/>
    <property type="match status" value="1"/>
</dbReference>
<dbReference type="Gene3D" id="1.20.1740.10">
    <property type="entry name" value="Amino acid/polyamine transporter I"/>
    <property type="match status" value="1"/>
</dbReference>
<dbReference type="InterPro" id="IPR050524">
    <property type="entry name" value="APC_YAT"/>
</dbReference>
<dbReference type="RefSeq" id="WP_004829930.1">
    <property type="nucleotide sequence ID" value="NZ_BBLJ01000004.1"/>
</dbReference>
<dbReference type="PIRSF" id="PIRSF006060">
    <property type="entry name" value="AA_transporter"/>
    <property type="match status" value="1"/>
</dbReference>
<name>A0A0A8TKP9_ACIBZ</name>
<sequence>MSETDHPQLQRKLGARHLNMIAIGGSIGTGLFLASGQTIATAGPGGALLAYVLIGIMIYFLMTSLGELATHNPTSGAFFTYGNKYVEEGFGFALGWNYWYNWAITVAFELVAVQFIMKFWFPDIPGFWWSAIFLAIIFFINALTVKGFGESEFLFSLVKVIAILFFIVIGLFMIGKIMLDPTDSITKNWTIGDAPFVGGFQALVGVAMIAGFSFQGTEMVGVAAGESKDPKKTIPIAIKQIFWRILLFYILCIFIIGTLVAYTDPNLALAAEGDGNITLSPFTLLYEKAGLAFAAGLMNAVILTAIMSAGNSGMYSSTRMLFDMAREGKAPRIFAKLDLRGVPMNALYATTAIAALCFLTTFIGESVVFTWLLNMSGMCGFIVWLGIAVSHYRFRKGYLAQGHKLEDLAYRAKFFPFGPWFAFILCAIIILGQNSEAILAGKWMSVLSTYISIPLFLVIWLGYKWKHKTKFVPYDKMDVSPISVEKE</sequence>
<comment type="subcellular location">
    <subcellularLocation>
        <location evidence="1">Membrane</location>
        <topology evidence="1">Multi-pass membrane protein</topology>
    </subcellularLocation>
</comment>
<protein>
    <submittedName>
        <fullName evidence="7">Amino acid permease</fullName>
    </submittedName>
</protein>
<reference evidence="7" key="1">
    <citation type="submission" date="2022-02" db="EMBL/GenBank/DDBJ databases">
        <title>Characterization of Tn125 harboring carbapenem-resistant Acinetobacter bereziniae clinical isolates.</title>
        <authorList>
            <person name="Wong N.-K."/>
            <person name="Pan Q."/>
        </authorList>
    </citation>
    <scope>NUCLEOTIDE SEQUENCE</scope>
    <source>
        <strain evidence="7">GD03393</strain>
    </source>
</reference>
<dbReference type="eggNOG" id="COG0833">
    <property type="taxonomic scope" value="Bacteria"/>
</dbReference>
<dbReference type="GO" id="GO:0015171">
    <property type="term" value="F:amino acid transmembrane transporter activity"/>
    <property type="evidence" value="ECO:0007669"/>
    <property type="project" value="TreeGrafter"/>
</dbReference>
<dbReference type="Proteomes" id="UP000644140">
    <property type="component" value="Chromosome"/>
</dbReference>
<keyword evidence="6" id="KW-0472">Membrane</keyword>
<evidence type="ECO:0000256" key="6">
    <source>
        <dbReference type="ARBA" id="ARBA00023136"/>
    </source>
</evidence>
<evidence type="ECO:0000256" key="3">
    <source>
        <dbReference type="ARBA" id="ARBA00022692"/>
    </source>
</evidence>
<dbReference type="InterPro" id="IPR004840">
    <property type="entry name" value="Amino_acid_permease_CS"/>
</dbReference>
<evidence type="ECO:0000313" key="8">
    <source>
        <dbReference type="Proteomes" id="UP000644140"/>
    </source>
</evidence>